<keyword evidence="3" id="KW-0067">ATP-binding</keyword>
<keyword evidence="3" id="KW-0378">Hydrolase</keyword>
<sequence length="159" mass="16860">MAEKARSPFPAVVKAALAEARRRGDRRLGTEHLFLGLLHDPASATARAVGVSLADARAAMDALDRAALLAIGIDVGAFPDDVPVPRRHPPVTMSAVTSSARATLDQAVRSTTRRTRATAPAHLLRALLDRRPPDPVAALISYLHIDPATVHTHIAPPTT</sequence>
<dbReference type="InterPro" id="IPR004176">
    <property type="entry name" value="Clp_R_N"/>
</dbReference>
<comment type="caution">
    <text evidence="3">The sequence shown here is derived from an EMBL/GenBank/DDBJ whole genome shotgun (WGS) entry which is preliminary data.</text>
</comment>
<reference evidence="3 4" key="1">
    <citation type="submission" date="2020-08" db="EMBL/GenBank/DDBJ databases">
        <title>Sequencing the genomes of 1000 actinobacteria strains.</title>
        <authorList>
            <person name="Klenk H.-P."/>
        </authorList>
    </citation>
    <scope>NUCLEOTIDE SEQUENCE [LARGE SCALE GENOMIC DNA]</scope>
    <source>
        <strain evidence="3 4">DSM 45784</strain>
    </source>
</reference>
<dbReference type="GO" id="GO:0006508">
    <property type="term" value="P:proteolysis"/>
    <property type="evidence" value="ECO:0007669"/>
    <property type="project" value="UniProtKB-KW"/>
</dbReference>
<dbReference type="SUPFAM" id="SSF81923">
    <property type="entry name" value="Double Clp-N motif"/>
    <property type="match status" value="1"/>
</dbReference>
<keyword evidence="3" id="KW-0645">Protease</keyword>
<keyword evidence="4" id="KW-1185">Reference proteome</keyword>
<dbReference type="EMBL" id="JACHND010000001">
    <property type="protein sequence ID" value="MBB4704246.1"/>
    <property type="molecule type" value="Genomic_DNA"/>
</dbReference>
<dbReference type="RefSeq" id="WP_184885180.1">
    <property type="nucleotide sequence ID" value="NZ_BOOV01000012.1"/>
</dbReference>
<evidence type="ECO:0000259" key="2">
    <source>
        <dbReference type="PROSITE" id="PS51903"/>
    </source>
</evidence>
<dbReference type="Gene3D" id="1.10.1780.10">
    <property type="entry name" value="Clp, N-terminal domain"/>
    <property type="match status" value="1"/>
</dbReference>
<gene>
    <name evidence="3" type="ORF">BJ982_005790</name>
</gene>
<dbReference type="GO" id="GO:0008233">
    <property type="term" value="F:peptidase activity"/>
    <property type="evidence" value="ECO:0007669"/>
    <property type="project" value="UniProtKB-KW"/>
</dbReference>
<evidence type="ECO:0000256" key="1">
    <source>
        <dbReference type="PROSITE-ProRule" id="PRU01251"/>
    </source>
</evidence>
<dbReference type="PROSITE" id="PS51903">
    <property type="entry name" value="CLP_R"/>
    <property type="match status" value="1"/>
</dbReference>
<proteinExistence type="predicted"/>
<keyword evidence="1" id="KW-0677">Repeat</keyword>
<organism evidence="3 4">
    <name type="scientific">Sphaerisporangium siamense</name>
    <dbReference type="NCBI Taxonomy" id="795645"/>
    <lineage>
        <taxon>Bacteria</taxon>
        <taxon>Bacillati</taxon>
        <taxon>Actinomycetota</taxon>
        <taxon>Actinomycetes</taxon>
        <taxon>Streptosporangiales</taxon>
        <taxon>Streptosporangiaceae</taxon>
        <taxon>Sphaerisporangium</taxon>
    </lineage>
</organism>
<keyword evidence="3" id="KW-0547">Nucleotide-binding</keyword>
<evidence type="ECO:0000313" key="3">
    <source>
        <dbReference type="EMBL" id="MBB4704246.1"/>
    </source>
</evidence>
<name>A0A7W7GEQ4_9ACTN</name>
<feature type="domain" description="Clp R" evidence="2">
    <location>
        <begin position="1"/>
        <end position="66"/>
    </location>
</feature>
<dbReference type="AlphaFoldDB" id="A0A7W7GEQ4"/>
<protein>
    <submittedName>
        <fullName evidence="3">ATP-dependent Clp protease ATP-binding subunit ClpA</fullName>
    </submittedName>
</protein>
<accession>A0A7W7GEQ4</accession>
<dbReference type="Proteomes" id="UP000542210">
    <property type="component" value="Unassembled WGS sequence"/>
</dbReference>
<dbReference type="GO" id="GO:0005524">
    <property type="term" value="F:ATP binding"/>
    <property type="evidence" value="ECO:0007669"/>
    <property type="project" value="UniProtKB-KW"/>
</dbReference>
<evidence type="ECO:0000313" key="4">
    <source>
        <dbReference type="Proteomes" id="UP000542210"/>
    </source>
</evidence>
<dbReference type="InterPro" id="IPR036628">
    <property type="entry name" value="Clp_N_dom_sf"/>
</dbReference>